<evidence type="ECO:0000313" key="3">
    <source>
        <dbReference type="Proteomes" id="UP000033699"/>
    </source>
</evidence>
<keyword evidence="1" id="KW-0472">Membrane</keyword>
<gene>
    <name evidence="2" type="ORF">VM95_36230</name>
</gene>
<comment type="caution">
    <text evidence="2">The sequence shown here is derived from an EMBL/GenBank/DDBJ whole genome shotgun (WGS) entry which is preliminary data.</text>
</comment>
<sequence>MGPGAAVLAVPGPSRRYAAPVTNNRAAGGGRRRAVLLGLVALLSLAATGTVYGLLYARSSDFDERCERGLVTGGGHLLETGASWLPPDAWCRFEEQSVSTTPFWALLLFYALLTAVVWSVTALARTLRPRPYSGLEWQPGHGQGW</sequence>
<evidence type="ECO:0000313" key="2">
    <source>
        <dbReference type="EMBL" id="KJS57986.1"/>
    </source>
</evidence>
<accession>A0A0F2T6G7</accession>
<protein>
    <submittedName>
        <fullName evidence="2">Uncharacterized protein</fullName>
    </submittedName>
</protein>
<name>A0A0F2T6G7_STRR3</name>
<dbReference type="EMBL" id="JZKH01000158">
    <property type="protein sequence ID" value="KJS57986.1"/>
    <property type="molecule type" value="Genomic_DNA"/>
</dbReference>
<feature type="transmembrane region" description="Helical" evidence="1">
    <location>
        <begin position="103"/>
        <end position="124"/>
    </location>
</feature>
<dbReference type="Proteomes" id="UP000033699">
    <property type="component" value="Unassembled WGS sequence"/>
</dbReference>
<keyword evidence="1" id="KW-0812">Transmembrane</keyword>
<dbReference type="AlphaFoldDB" id="A0A0F2T6G7"/>
<evidence type="ECO:0000256" key="1">
    <source>
        <dbReference type="SAM" id="Phobius"/>
    </source>
</evidence>
<keyword evidence="1" id="KW-1133">Transmembrane helix</keyword>
<proteinExistence type="predicted"/>
<keyword evidence="3" id="KW-1185">Reference proteome</keyword>
<reference evidence="2 3" key="1">
    <citation type="submission" date="2015-02" db="EMBL/GenBank/DDBJ databases">
        <authorList>
            <person name="Ju K.-S."/>
            <person name="Doroghazi J.R."/>
            <person name="Metcalf W."/>
        </authorList>
    </citation>
    <scope>NUCLEOTIDE SEQUENCE [LARGE SCALE GENOMIC DNA]</scope>
    <source>
        <strain evidence="2 3">ATCC 31215</strain>
    </source>
</reference>
<feature type="transmembrane region" description="Helical" evidence="1">
    <location>
        <begin position="34"/>
        <end position="55"/>
    </location>
</feature>
<dbReference type="PATRIC" id="fig|359131.3.peg.1964"/>
<organism evidence="2 3">
    <name type="scientific">Streptomyces rubellomurinus (strain ATCC 31215)</name>
    <dbReference type="NCBI Taxonomy" id="359131"/>
    <lineage>
        <taxon>Bacteria</taxon>
        <taxon>Bacillati</taxon>
        <taxon>Actinomycetota</taxon>
        <taxon>Actinomycetes</taxon>
        <taxon>Kitasatosporales</taxon>
        <taxon>Streptomycetaceae</taxon>
        <taxon>Streptomyces</taxon>
    </lineage>
</organism>